<keyword evidence="3 10" id="KW-0479">Metal-binding</keyword>
<dbReference type="PANTHER" id="PTHR11067:SF9">
    <property type="entry name" value="INOSINE TRIPHOSPHATE PYROPHOSPHATASE"/>
    <property type="match status" value="1"/>
</dbReference>
<feature type="binding site" evidence="10">
    <location>
        <position position="194"/>
    </location>
    <ligand>
        <name>substrate</name>
    </ligand>
</feature>
<reference evidence="11" key="2">
    <citation type="submission" date="2020-09" db="EMBL/GenBank/DDBJ databases">
        <authorList>
            <person name="Sun Q."/>
            <person name="Kim S."/>
        </authorList>
    </citation>
    <scope>NUCLEOTIDE SEQUENCE</scope>
    <source>
        <strain evidence="11">KCTC 32437</strain>
    </source>
</reference>
<dbReference type="SUPFAM" id="SSF52972">
    <property type="entry name" value="ITPase-like"/>
    <property type="match status" value="1"/>
</dbReference>
<dbReference type="GO" id="GO:0000166">
    <property type="term" value="F:nucleotide binding"/>
    <property type="evidence" value="ECO:0007669"/>
    <property type="project" value="UniProtKB-KW"/>
</dbReference>
<dbReference type="InterPro" id="IPR020922">
    <property type="entry name" value="dITP/XTP_pyrophosphatase"/>
</dbReference>
<feature type="binding site" evidence="10">
    <location>
        <position position="85"/>
    </location>
    <ligand>
        <name>Mg(2+)</name>
        <dbReference type="ChEBI" id="CHEBI:18420"/>
    </ligand>
</feature>
<dbReference type="AlphaFoldDB" id="A0A918S452"/>
<comment type="function">
    <text evidence="10">Pyrophosphatase that catalyzes the hydrolysis of nucleoside triphosphates to their monophosphate derivatives, with a high preference for the non-canonical purine nucleotides XTP (xanthosine triphosphate), dITP (deoxyinosine triphosphate) and ITP. Seems to function as a house-cleaning enzyme that removes non-canonical purine nucleotides from the nucleotide pool, thus preventing their incorporation into DNA/RNA and avoiding chromosomal lesions.</text>
</comment>
<evidence type="ECO:0000256" key="9">
    <source>
        <dbReference type="ARBA" id="ARBA00052017"/>
    </source>
</evidence>
<dbReference type="GO" id="GO:0009146">
    <property type="term" value="P:purine nucleoside triphosphate catabolic process"/>
    <property type="evidence" value="ECO:0007669"/>
    <property type="project" value="UniProtKB-UniRule"/>
</dbReference>
<evidence type="ECO:0000256" key="2">
    <source>
        <dbReference type="ARBA" id="ARBA00011738"/>
    </source>
</evidence>
<dbReference type="GO" id="GO:0035870">
    <property type="term" value="F:dITP diphosphatase activity"/>
    <property type="evidence" value="ECO:0007669"/>
    <property type="project" value="UniProtKB-UniRule"/>
</dbReference>
<comment type="catalytic activity">
    <reaction evidence="8 10">
        <text>dITP + H2O = dIMP + diphosphate + H(+)</text>
        <dbReference type="Rhea" id="RHEA:28342"/>
        <dbReference type="ChEBI" id="CHEBI:15377"/>
        <dbReference type="ChEBI" id="CHEBI:15378"/>
        <dbReference type="ChEBI" id="CHEBI:33019"/>
        <dbReference type="ChEBI" id="CHEBI:61194"/>
        <dbReference type="ChEBI" id="CHEBI:61382"/>
        <dbReference type="EC" id="3.6.1.66"/>
    </reaction>
</comment>
<dbReference type="FunFam" id="3.90.950.10:FF:000001">
    <property type="entry name" value="dITP/XTP pyrophosphatase"/>
    <property type="match status" value="1"/>
</dbReference>
<dbReference type="GO" id="GO:0017111">
    <property type="term" value="F:ribonucleoside triphosphate phosphatase activity"/>
    <property type="evidence" value="ECO:0007669"/>
    <property type="project" value="InterPro"/>
</dbReference>
<feature type="binding site" evidence="10">
    <location>
        <begin position="24"/>
        <end position="29"/>
    </location>
    <ligand>
        <name>substrate</name>
    </ligand>
</feature>
<dbReference type="GO" id="GO:0009117">
    <property type="term" value="P:nucleotide metabolic process"/>
    <property type="evidence" value="ECO:0007669"/>
    <property type="project" value="UniProtKB-KW"/>
</dbReference>
<comment type="catalytic activity">
    <reaction evidence="9 10">
        <text>XTP + H2O = XMP + diphosphate + H(+)</text>
        <dbReference type="Rhea" id="RHEA:28610"/>
        <dbReference type="ChEBI" id="CHEBI:15377"/>
        <dbReference type="ChEBI" id="CHEBI:15378"/>
        <dbReference type="ChEBI" id="CHEBI:33019"/>
        <dbReference type="ChEBI" id="CHEBI:57464"/>
        <dbReference type="ChEBI" id="CHEBI:61314"/>
        <dbReference type="EC" id="3.6.1.66"/>
    </reaction>
</comment>
<evidence type="ECO:0000256" key="10">
    <source>
        <dbReference type="HAMAP-Rule" id="MF_01405"/>
    </source>
</evidence>
<dbReference type="HAMAP" id="MF_01405">
    <property type="entry name" value="Non_canon_purine_NTPase"/>
    <property type="match status" value="1"/>
</dbReference>
<feature type="binding site" evidence="10">
    <location>
        <begin position="206"/>
        <end position="207"/>
    </location>
    <ligand>
        <name>substrate</name>
    </ligand>
</feature>
<evidence type="ECO:0000313" key="12">
    <source>
        <dbReference type="Proteomes" id="UP000646579"/>
    </source>
</evidence>
<evidence type="ECO:0000256" key="7">
    <source>
        <dbReference type="ARBA" id="ARBA00023080"/>
    </source>
</evidence>
<comment type="cofactor">
    <cofactor evidence="10">
        <name>Mg(2+)</name>
        <dbReference type="ChEBI" id="CHEBI:18420"/>
    </cofactor>
    <text evidence="10">Binds 1 Mg(2+) ion per subunit.</text>
</comment>
<dbReference type="InterPro" id="IPR002637">
    <property type="entry name" value="RdgB/HAM1"/>
</dbReference>
<dbReference type="GO" id="GO:0036222">
    <property type="term" value="F:XTP diphosphatase activity"/>
    <property type="evidence" value="ECO:0007669"/>
    <property type="project" value="UniProtKB-UniRule"/>
</dbReference>
<feature type="binding site" evidence="10">
    <location>
        <begin position="171"/>
        <end position="174"/>
    </location>
    <ligand>
        <name>substrate</name>
    </ligand>
</feature>
<evidence type="ECO:0000313" key="11">
    <source>
        <dbReference type="EMBL" id="GHA23059.1"/>
    </source>
</evidence>
<feature type="binding site" evidence="10">
    <location>
        <position position="86"/>
    </location>
    <ligand>
        <name>substrate</name>
    </ligand>
</feature>
<dbReference type="EMBL" id="BMZE01000002">
    <property type="protein sequence ID" value="GHA23059.1"/>
    <property type="molecule type" value="Genomic_DNA"/>
</dbReference>
<dbReference type="CDD" id="cd00515">
    <property type="entry name" value="HAM1"/>
    <property type="match status" value="1"/>
</dbReference>
<dbReference type="EC" id="3.6.1.66" evidence="10"/>
<keyword evidence="6 10" id="KW-0460">Magnesium</keyword>
<name>A0A918S452_9HYPH</name>
<organism evidence="11 12">
    <name type="scientific">Devosia pacifica</name>
    <dbReference type="NCBI Taxonomy" id="1335967"/>
    <lineage>
        <taxon>Bacteria</taxon>
        <taxon>Pseudomonadati</taxon>
        <taxon>Pseudomonadota</taxon>
        <taxon>Alphaproteobacteria</taxon>
        <taxon>Hyphomicrobiales</taxon>
        <taxon>Devosiaceae</taxon>
        <taxon>Devosia</taxon>
    </lineage>
</organism>
<keyword evidence="12" id="KW-1185">Reference proteome</keyword>
<comment type="subunit">
    <text evidence="2 10">Homodimer.</text>
</comment>
<evidence type="ECO:0000256" key="4">
    <source>
        <dbReference type="ARBA" id="ARBA00022741"/>
    </source>
</evidence>
<dbReference type="Proteomes" id="UP000646579">
    <property type="component" value="Unassembled WGS sequence"/>
</dbReference>
<dbReference type="GO" id="GO:0005829">
    <property type="term" value="C:cytosol"/>
    <property type="evidence" value="ECO:0007669"/>
    <property type="project" value="TreeGrafter"/>
</dbReference>
<dbReference type="GO" id="GO:0036220">
    <property type="term" value="F:ITP diphosphatase activity"/>
    <property type="evidence" value="ECO:0007669"/>
    <property type="project" value="UniProtKB-UniRule"/>
</dbReference>
<accession>A0A918S452</accession>
<dbReference type="PANTHER" id="PTHR11067">
    <property type="entry name" value="INOSINE TRIPHOSPHATE PYROPHOSPHATASE/HAM1 PROTEIN"/>
    <property type="match status" value="1"/>
</dbReference>
<dbReference type="GO" id="GO:0046872">
    <property type="term" value="F:metal ion binding"/>
    <property type="evidence" value="ECO:0007669"/>
    <property type="project" value="UniProtKB-KW"/>
</dbReference>
<dbReference type="RefSeq" id="WP_244640076.1">
    <property type="nucleotide sequence ID" value="NZ_BMZE01000002.1"/>
</dbReference>
<keyword evidence="4 10" id="KW-0547">Nucleotide-binding</keyword>
<sequence length="223" mass="24106">MSEQVTGSGPPPRLGEGDRLVLASHNKGKLAEFAELFYPFGLELVSAGELELEEPEETGTTFVENARIKAHAAASESGMLALSDDSGLCVEALGGKPGVYTANWAGPARDFTMAMRRVEDALQAADATSPSQRRGYFVATLCLAHPDGRDWLFEGRVDGFLVWPPRGDVGFGFDPVFMPDGYDITFGQMPSEMKHSWRPGETGLSHRARAFSNFVTTVFGGRA</sequence>
<comment type="caution">
    <text evidence="11">The sequence shown here is derived from an EMBL/GenBank/DDBJ whole genome shotgun (WGS) entry which is preliminary data.</text>
</comment>
<reference evidence="11" key="1">
    <citation type="journal article" date="2014" name="Int. J. Syst. Evol. Microbiol.">
        <title>Complete genome sequence of Corynebacterium casei LMG S-19264T (=DSM 44701T), isolated from a smear-ripened cheese.</title>
        <authorList>
            <consortium name="US DOE Joint Genome Institute (JGI-PGF)"/>
            <person name="Walter F."/>
            <person name="Albersmeier A."/>
            <person name="Kalinowski J."/>
            <person name="Ruckert C."/>
        </authorList>
    </citation>
    <scope>NUCLEOTIDE SEQUENCE</scope>
    <source>
        <strain evidence="11">KCTC 32437</strain>
    </source>
</reference>
<evidence type="ECO:0000256" key="6">
    <source>
        <dbReference type="ARBA" id="ARBA00022842"/>
    </source>
</evidence>
<evidence type="ECO:0000256" key="1">
    <source>
        <dbReference type="ARBA" id="ARBA00008023"/>
    </source>
</evidence>
<evidence type="ECO:0000256" key="5">
    <source>
        <dbReference type="ARBA" id="ARBA00022801"/>
    </source>
</evidence>
<gene>
    <name evidence="11" type="ORF">GCM10007989_18170</name>
</gene>
<evidence type="ECO:0000256" key="3">
    <source>
        <dbReference type="ARBA" id="ARBA00022723"/>
    </source>
</evidence>
<dbReference type="Pfam" id="PF01725">
    <property type="entry name" value="Ham1p_like"/>
    <property type="match status" value="1"/>
</dbReference>
<proteinExistence type="inferred from homology"/>
<comment type="similarity">
    <text evidence="1 10">Belongs to the HAM1 NTPase family.</text>
</comment>
<dbReference type="InterPro" id="IPR029001">
    <property type="entry name" value="ITPase-like_fam"/>
</dbReference>
<feature type="binding site" evidence="10">
    <location>
        <position position="56"/>
    </location>
    <ligand>
        <name>Mg(2+)</name>
        <dbReference type="ChEBI" id="CHEBI:18420"/>
    </ligand>
</feature>
<protein>
    <recommendedName>
        <fullName evidence="10">dITP/XTP pyrophosphatase</fullName>
        <ecNumber evidence="10">3.6.1.66</ecNumber>
    </recommendedName>
    <alternativeName>
        <fullName evidence="10">Non-canonical purine NTP pyrophosphatase</fullName>
    </alternativeName>
    <alternativeName>
        <fullName evidence="10">Non-standard purine NTP pyrophosphatase</fullName>
    </alternativeName>
    <alternativeName>
        <fullName evidence="10">Nucleoside-triphosphate diphosphatase</fullName>
    </alternativeName>
    <alternativeName>
        <fullName evidence="10">Nucleoside-triphosphate pyrophosphatase</fullName>
        <shortName evidence="10">NTPase</shortName>
    </alternativeName>
</protein>
<comment type="catalytic activity">
    <reaction evidence="10">
        <text>ITP + H2O = IMP + diphosphate + H(+)</text>
        <dbReference type="Rhea" id="RHEA:29399"/>
        <dbReference type="ChEBI" id="CHEBI:15377"/>
        <dbReference type="ChEBI" id="CHEBI:15378"/>
        <dbReference type="ChEBI" id="CHEBI:33019"/>
        <dbReference type="ChEBI" id="CHEBI:58053"/>
        <dbReference type="ChEBI" id="CHEBI:61402"/>
        <dbReference type="EC" id="3.6.1.66"/>
    </reaction>
</comment>
<dbReference type="Gene3D" id="3.90.950.10">
    <property type="match status" value="1"/>
</dbReference>
<keyword evidence="5 10" id="KW-0378">Hydrolase</keyword>
<keyword evidence="7 10" id="KW-0546">Nucleotide metabolism</keyword>
<evidence type="ECO:0000256" key="8">
    <source>
        <dbReference type="ARBA" id="ARBA00051875"/>
    </source>
</evidence>
<feature type="active site" description="Proton acceptor" evidence="10">
    <location>
        <position position="85"/>
    </location>
</feature>